<proteinExistence type="inferred from homology"/>
<name>A0A6G1I295_9PEZI</name>
<protein>
    <recommendedName>
        <fullName evidence="2">cyclin-dependent kinase</fullName>
        <ecNumber evidence="2">2.7.11.22</ecNumber>
    </recommendedName>
</protein>
<gene>
    <name evidence="8" type="ORF">EJ06DRAFT_528526</name>
</gene>
<dbReference type="PROSITE" id="PS50011">
    <property type="entry name" value="PROTEIN_KINASE_DOM"/>
    <property type="match status" value="1"/>
</dbReference>
<comment type="catalytic activity">
    <reaction evidence="5">
        <text>L-threonyl-[protein] + ATP = O-phospho-L-threonyl-[protein] + ADP + H(+)</text>
        <dbReference type="Rhea" id="RHEA:46608"/>
        <dbReference type="Rhea" id="RHEA-COMP:11060"/>
        <dbReference type="Rhea" id="RHEA-COMP:11605"/>
        <dbReference type="ChEBI" id="CHEBI:15378"/>
        <dbReference type="ChEBI" id="CHEBI:30013"/>
        <dbReference type="ChEBI" id="CHEBI:30616"/>
        <dbReference type="ChEBI" id="CHEBI:61977"/>
        <dbReference type="ChEBI" id="CHEBI:456216"/>
        <dbReference type="EC" id="2.7.11.22"/>
    </reaction>
</comment>
<evidence type="ECO:0000256" key="3">
    <source>
        <dbReference type="ARBA" id="ARBA00022741"/>
    </source>
</evidence>
<dbReference type="PANTHER" id="PTHR24056:SF576">
    <property type="entry name" value="SERINE_THREONINE-PROTEIN KINASE CSK1"/>
    <property type="match status" value="1"/>
</dbReference>
<organism evidence="8 9">
    <name type="scientific">Trichodelitschia bisporula</name>
    <dbReference type="NCBI Taxonomy" id="703511"/>
    <lineage>
        <taxon>Eukaryota</taxon>
        <taxon>Fungi</taxon>
        <taxon>Dikarya</taxon>
        <taxon>Ascomycota</taxon>
        <taxon>Pezizomycotina</taxon>
        <taxon>Dothideomycetes</taxon>
        <taxon>Dothideomycetes incertae sedis</taxon>
        <taxon>Phaeotrichales</taxon>
        <taxon>Phaeotrichaceae</taxon>
        <taxon>Trichodelitschia</taxon>
    </lineage>
</organism>
<sequence>MATDWYSDVSFMDRLGYVTTITGAYKSAHPNVDSVEASRAAKQLEQEAHRAATSASEYHLLCNTALETLRGTGNADIVENLEAEDTVVASNAPTKAFGRYHHATHYKDSLHSDIFRAVVPSDVPPDFTGKPGTAVALKVTYMNAMAPPHNSEREIRILKKAVFPQIIPLWESFSEAAGHLVLVFPFMPYDLDALLQQQYLPEARRRSILKDLFSALQYLHSLGIIHRDVKPANILMRTPSGHAYLGDFGVAWCPGDKDSEPADTKITDVGTSSYRAPELLFGGVSYGCSLDLWAAGCVAAQVVTSSTEPLFEPGEPGSDLQLIHSIFVKLGTPNYEVWPELQSFPDWSKMLWKEYPPKPWSELLPETSDAGRDLVSGLVRYQSTERLEAGKVLEHAYLAG</sequence>
<keyword evidence="3" id="KW-0547">Nucleotide-binding</keyword>
<dbReference type="GO" id="GO:0007165">
    <property type="term" value="P:signal transduction"/>
    <property type="evidence" value="ECO:0007669"/>
    <property type="project" value="TreeGrafter"/>
</dbReference>
<reference evidence="8" key="1">
    <citation type="journal article" date="2020" name="Stud. Mycol.">
        <title>101 Dothideomycetes genomes: a test case for predicting lifestyles and emergence of pathogens.</title>
        <authorList>
            <person name="Haridas S."/>
            <person name="Albert R."/>
            <person name="Binder M."/>
            <person name="Bloem J."/>
            <person name="Labutti K."/>
            <person name="Salamov A."/>
            <person name="Andreopoulos B."/>
            <person name="Baker S."/>
            <person name="Barry K."/>
            <person name="Bills G."/>
            <person name="Bluhm B."/>
            <person name="Cannon C."/>
            <person name="Castanera R."/>
            <person name="Culley D."/>
            <person name="Daum C."/>
            <person name="Ezra D."/>
            <person name="Gonzalez J."/>
            <person name="Henrissat B."/>
            <person name="Kuo A."/>
            <person name="Liang C."/>
            <person name="Lipzen A."/>
            <person name="Lutzoni F."/>
            <person name="Magnuson J."/>
            <person name="Mondo S."/>
            <person name="Nolan M."/>
            <person name="Ohm R."/>
            <person name="Pangilinan J."/>
            <person name="Park H.-J."/>
            <person name="Ramirez L."/>
            <person name="Alfaro M."/>
            <person name="Sun H."/>
            <person name="Tritt A."/>
            <person name="Yoshinaga Y."/>
            <person name="Zwiers L.-H."/>
            <person name="Turgeon B."/>
            <person name="Goodwin S."/>
            <person name="Spatafora J."/>
            <person name="Crous P."/>
            <person name="Grigoriev I."/>
        </authorList>
    </citation>
    <scope>NUCLEOTIDE SEQUENCE</scope>
    <source>
        <strain evidence="8">CBS 262.69</strain>
    </source>
</reference>
<dbReference type="EC" id="2.7.11.22" evidence="2"/>
<dbReference type="Proteomes" id="UP000799640">
    <property type="component" value="Unassembled WGS sequence"/>
</dbReference>
<dbReference type="SUPFAM" id="SSF56112">
    <property type="entry name" value="Protein kinase-like (PK-like)"/>
    <property type="match status" value="1"/>
</dbReference>
<evidence type="ECO:0000259" key="7">
    <source>
        <dbReference type="PROSITE" id="PS50011"/>
    </source>
</evidence>
<dbReference type="GO" id="GO:0010389">
    <property type="term" value="P:regulation of G2/M transition of mitotic cell cycle"/>
    <property type="evidence" value="ECO:0007669"/>
    <property type="project" value="TreeGrafter"/>
</dbReference>
<dbReference type="InterPro" id="IPR050108">
    <property type="entry name" value="CDK"/>
</dbReference>
<dbReference type="Pfam" id="PF00069">
    <property type="entry name" value="Pkinase"/>
    <property type="match status" value="1"/>
</dbReference>
<dbReference type="SMART" id="SM00220">
    <property type="entry name" value="S_TKc"/>
    <property type="match status" value="1"/>
</dbReference>
<keyword evidence="4" id="KW-0067">ATP-binding</keyword>
<keyword evidence="8" id="KW-0808">Transferase</keyword>
<evidence type="ECO:0000313" key="9">
    <source>
        <dbReference type="Proteomes" id="UP000799640"/>
    </source>
</evidence>
<comment type="catalytic activity">
    <reaction evidence="6">
        <text>L-seryl-[protein] + ATP = O-phospho-L-seryl-[protein] + ADP + H(+)</text>
        <dbReference type="Rhea" id="RHEA:17989"/>
        <dbReference type="Rhea" id="RHEA-COMP:9863"/>
        <dbReference type="Rhea" id="RHEA-COMP:11604"/>
        <dbReference type="ChEBI" id="CHEBI:15378"/>
        <dbReference type="ChEBI" id="CHEBI:29999"/>
        <dbReference type="ChEBI" id="CHEBI:30616"/>
        <dbReference type="ChEBI" id="CHEBI:83421"/>
        <dbReference type="ChEBI" id="CHEBI:456216"/>
        <dbReference type="EC" id="2.7.11.22"/>
    </reaction>
</comment>
<dbReference type="Gene3D" id="3.30.200.20">
    <property type="entry name" value="Phosphorylase Kinase, domain 1"/>
    <property type="match status" value="1"/>
</dbReference>
<keyword evidence="9" id="KW-1185">Reference proteome</keyword>
<dbReference type="InterPro" id="IPR008271">
    <property type="entry name" value="Ser/Thr_kinase_AS"/>
</dbReference>
<dbReference type="AlphaFoldDB" id="A0A6G1I295"/>
<evidence type="ECO:0000256" key="2">
    <source>
        <dbReference type="ARBA" id="ARBA00012425"/>
    </source>
</evidence>
<dbReference type="InterPro" id="IPR000719">
    <property type="entry name" value="Prot_kinase_dom"/>
</dbReference>
<evidence type="ECO:0000256" key="5">
    <source>
        <dbReference type="ARBA" id="ARBA00047811"/>
    </source>
</evidence>
<dbReference type="GO" id="GO:0010468">
    <property type="term" value="P:regulation of gene expression"/>
    <property type="evidence" value="ECO:0007669"/>
    <property type="project" value="TreeGrafter"/>
</dbReference>
<dbReference type="EMBL" id="ML996691">
    <property type="protein sequence ID" value="KAF2402418.1"/>
    <property type="molecule type" value="Genomic_DNA"/>
</dbReference>
<keyword evidence="8" id="KW-0131">Cell cycle</keyword>
<dbReference type="PANTHER" id="PTHR24056">
    <property type="entry name" value="CELL DIVISION PROTEIN KINASE"/>
    <property type="match status" value="1"/>
</dbReference>
<dbReference type="GO" id="GO:0005737">
    <property type="term" value="C:cytoplasm"/>
    <property type="evidence" value="ECO:0007669"/>
    <property type="project" value="TreeGrafter"/>
</dbReference>
<keyword evidence="8" id="KW-0132">Cell division</keyword>
<dbReference type="GO" id="GO:0051301">
    <property type="term" value="P:cell division"/>
    <property type="evidence" value="ECO:0007669"/>
    <property type="project" value="UniProtKB-KW"/>
</dbReference>
<dbReference type="Gene3D" id="1.10.510.10">
    <property type="entry name" value="Transferase(Phosphotransferase) domain 1"/>
    <property type="match status" value="1"/>
</dbReference>
<dbReference type="GO" id="GO:0000082">
    <property type="term" value="P:G1/S transition of mitotic cell cycle"/>
    <property type="evidence" value="ECO:0007669"/>
    <property type="project" value="TreeGrafter"/>
</dbReference>
<dbReference type="PROSITE" id="PS00108">
    <property type="entry name" value="PROTEIN_KINASE_ST"/>
    <property type="match status" value="1"/>
</dbReference>
<dbReference type="GO" id="GO:0004693">
    <property type="term" value="F:cyclin-dependent protein serine/threonine kinase activity"/>
    <property type="evidence" value="ECO:0007669"/>
    <property type="project" value="UniProtKB-EC"/>
</dbReference>
<dbReference type="GO" id="GO:0005634">
    <property type="term" value="C:nucleus"/>
    <property type="evidence" value="ECO:0007669"/>
    <property type="project" value="TreeGrafter"/>
</dbReference>
<evidence type="ECO:0000256" key="1">
    <source>
        <dbReference type="ARBA" id="ARBA00006485"/>
    </source>
</evidence>
<keyword evidence="8" id="KW-0418">Kinase</keyword>
<dbReference type="InterPro" id="IPR011009">
    <property type="entry name" value="Kinase-like_dom_sf"/>
</dbReference>
<evidence type="ECO:0000313" key="8">
    <source>
        <dbReference type="EMBL" id="KAF2402418.1"/>
    </source>
</evidence>
<dbReference type="GO" id="GO:0005524">
    <property type="term" value="F:ATP binding"/>
    <property type="evidence" value="ECO:0007669"/>
    <property type="project" value="UniProtKB-KW"/>
</dbReference>
<dbReference type="OrthoDB" id="413582at2759"/>
<evidence type="ECO:0000256" key="6">
    <source>
        <dbReference type="ARBA" id="ARBA00048367"/>
    </source>
</evidence>
<evidence type="ECO:0000256" key="4">
    <source>
        <dbReference type="ARBA" id="ARBA00022840"/>
    </source>
</evidence>
<accession>A0A6G1I295</accession>
<dbReference type="GO" id="GO:0000307">
    <property type="term" value="C:cyclin-dependent protein kinase holoenzyme complex"/>
    <property type="evidence" value="ECO:0007669"/>
    <property type="project" value="TreeGrafter"/>
</dbReference>
<dbReference type="GO" id="GO:0030332">
    <property type="term" value="F:cyclin binding"/>
    <property type="evidence" value="ECO:0007669"/>
    <property type="project" value="TreeGrafter"/>
</dbReference>
<comment type="similarity">
    <text evidence="1">Belongs to the protein kinase superfamily. CMGC Ser/Thr protein kinase family. CDC2/CDKX subfamily.</text>
</comment>
<feature type="domain" description="Protein kinase" evidence="7">
    <location>
        <begin position="86"/>
        <end position="398"/>
    </location>
</feature>